<dbReference type="EMBL" id="BOPG01000009">
    <property type="protein sequence ID" value="GIJ53875.1"/>
    <property type="molecule type" value="Genomic_DNA"/>
</dbReference>
<accession>A0A8J4DWU8</accession>
<evidence type="ECO:0000256" key="3">
    <source>
        <dbReference type="SAM" id="Phobius"/>
    </source>
</evidence>
<evidence type="ECO:0000256" key="1">
    <source>
        <dbReference type="ARBA" id="ARBA00005662"/>
    </source>
</evidence>
<keyword evidence="3" id="KW-1133">Transmembrane helix</keyword>
<feature type="compositionally biased region" description="Low complexity" evidence="2">
    <location>
        <begin position="115"/>
        <end position="125"/>
    </location>
</feature>
<proteinExistence type="inferred from homology"/>
<dbReference type="AlphaFoldDB" id="A0A8J4DWU8"/>
<dbReference type="Pfam" id="PF09587">
    <property type="entry name" value="PGA_cap"/>
    <property type="match status" value="1"/>
</dbReference>
<dbReference type="PANTHER" id="PTHR33393">
    <property type="entry name" value="POLYGLUTAMINE SYNTHESIS ACCESSORY PROTEIN RV0574C-RELATED"/>
    <property type="match status" value="1"/>
</dbReference>
<dbReference type="InterPro" id="IPR052169">
    <property type="entry name" value="CW_Biosynth-Accessory"/>
</dbReference>
<dbReference type="InterPro" id="IPR019079">
    <property type="entry name" value="Capsule_synth_CapA"/>
</dbReference>
<evidence type="ECO:0000313" key="6">
    <source>
        <dbReference type="Proteomes" id="UP000612585"/>
    </source>
</evidence>
<comment type="similarity">
    <text evidence="1">Belongs to the CapA family.</text>
</comment>
<dbReference type="SMART" id="SM00854">
    <property type="entry name" value="PGA_cap"/>
    <property type="match status" value="1"/>
</dbReference>
<keyword evidence="3" id="KW-0472">Membrane</keyword>
<keyword evidence="3" id="KW-0812">Transmembrane</keyword>
<dbReference type="InterPro" id="IPR029052">
    <property type="entry name" value="Metallo-depent_PP-like"/>
</dbReference>
<sequence>MGVYGSRRGDDEPGWGEQSPGVYRSPESSGSYPAERYDTPGPYQGPTYGPPSDPTSGMYGNQPPPAAPPPPAQRRRRSGINRTAIILTILAVLLVGAGTAAAATLLSGDDKGNEAGETGTNTGDGKTPNAPASSAPAKEPISMSATGDVVMGMPGRFAPNNGKGMFDGVAPLLKADFQMMNLEQTITDDTGVTKCGANSTSCIAFRTPPATVQNLKDAGTHLVNLANNHAYDYGDKGYKNTQQALDGVGIKYTGWTDQITVQEVKGVKVAVVGFSPYERWSNVCTNTDTAAALIKKATSQADIVVVQVHMGAEGSDKTRVKPGTENYVGENRCDPIKFSHAVIDAGADLVVGHGPHVVRGMEFYQGRLIAYSLGNFVGYGGTLNYSGILGVTAVIKVSLNPDGTWAGGTLIPTNIVSPGVPKADPNKRAITTISDLTKKDFPTTGPAIAADGTITAPK</sequence>
<keyword evidence="6" id="KW-1185">Reference proteome</keyword>
<dbReference type="Gene3D" id="3.60.21.10">
    <property type="match status" value="1"/>
</dbReference>
<gene>
    <name evidence="5" type="ORF">Vau01_013910</name>
</gene>
<organism evidence="5 6">
    <name type="scientific">Virgisporangium aurantiacum</name>
    <dbReference type="NCBI Taxonomy" id="175570"/>
    <lineage>
        <taxon>Bacteria</taxon>
        <taxon>Bacillati</taxon>
        <taxon>Actinomycetota</taxon>
        <taxon>Actinomycetes</taxon>
        <taxon>Micromonosporales</taxon>
        <taxon>Micromonosporaceae</taxon>
        <taxon>Virgisporangium</taxon>
    </lineage>
</organism>
<feature type="transmembrane region" description="Helical" evidence="3">
    <location>
        <begin position="84"/>
        <end position="106"/>
    </location>
</feature>
<comment type="caution">
    <text evidence="5">The sequence shown here is derived from an EMBL/GenBank/DDBJ whole genome shotgun (WGS) entry which is preliminary data.</text>
</comment>
<name>A0A8J4DWU8_9ACTN</name>
<protein>
    <recommendedName>
        <fullName evidence="4">Capsule synthesis protein CapA domain-containing protein</fullName>
    </recommendedName>
</protein>
<dbReference type="CDD" id="cd07381">
    <property type="entry name" value="MPP_CapA"/>
    <property type="match status" value="1"/>
</dbReference>
<dbReference type="RefSeq" id="WP_239151368.1">
    <property type="nucleotide sequence ID" value="NZ_BOPG01000009.1"/>
</dbReference>
<feature type="compositionally biased region" description="Pro residues" evidence="2">
    <location>
        <begin position="62"/>
        <end position="72"/>
    </location>
</feature>
<feature type="domain" description="Capsule synthesis protein CapA" evidence="4">
    <location>
        <begin position="142"/>
        <end position="380"/>
    </location>
</feature>
<dbReference type="SUPFAM" id="SSF56300">
    <property type="entry name" value="Metallo-dependent phosphatases"/>
    <property type="match status" value="1"/>
</dbReference>
<feature type="region of interest" description="Disordered" evidence="2">
    <location>
        <begin position="1"/>
        <end position="76"/>
    </location>
</feature>
<dbReference type="Proteomes" id="UP000612585">
    <property type="component" value="Unassembled WGS sequence"/>
</dbReference>
<feature type="region of interest" description="Disordered" evidence="2">
    <location>
        <begin position="107"/>
        <end position="140"/>
    </location>
</feature>
<reference evidence="5" key="1">
    <citation type="submission" date="2021-01" db="EMBL/GenBank/DDBJ databases">
        <title>Whole genome shotgun sequence of Virgisporangium aurantiacum NBRC 16421.</title>
        <authorList>
            <person name="Komaki H."/>
            <person name="Tamura T."/>
        </authorList>
    </citation>
    <scope>NUCLEOTIDE SEQUENCE</scope>
    <source>
        <strain evidence="5">NBRC 16421</strain>
    </source>
</reference>
<evidence type="ECO:0000256" key="2">
    <source>
        <dbReference type="SAM" id="MobiDB-lite"/>
    </source>
</evidence>
<evidence type="ECO:0000259" key="4">
    <source>
        <dbReference type="SMART" id="SM00854"/>
    </source>
</evidence>
<evidence type="ECO:0000313" key="5">
    <source>
        <dbReference type="EMBL" id="GIJ53875.1"/>
    </source>
</evidence>
<dbReference type="PANTHER" id="PTHR33393:SF11">
    <property type="entry name" value="POLYGLUTAMINE SYNTHESIS ACCESSORY PROTEIN RV0574C-RELATED"/>
    <property type="match status" value="1"/>
</dbReference>